<proteinExistence type="predicted"/>
<gene>
    <name evidence="1" type="ORF">A2U01_0028582</name>
</gene>
<sequence>MMKRIAVNCGQLGVTPSSPTSTHSCNKRPSRLMVFASSWLPYATHNNSNTFIASASSSSSISGGSGSHSSSSSIFFSFHSLKSMQTRINQCKPG</sequence>
<evidence type="ECO:0000313" key="1">
    <source>
        <dbReference type="EMBL" id="MCI07513.1"/>
    </source>
</evidence>
<protein>
    <submittedName>
        <fullName evidence="1">Alpha/beta fold hydrolase</fullName>
    </submittedName>
</protein>
<dbReference type="AlphaFoldDB" id="A0A392P615"/>
<dbReference type="GO" id="GO:0016787">
    <property type="term" value="F:hydrolase activity"/>
    <property type="evidence" value="ECO:0007669"/>
    <property type="project" value="UniProtKB-KW"/>
</dbReference>
<dbReference type="Proteomes" id="UP000265520">
    <property type="component" value="Unassembled WGS sequence"/>
</dbReference>
<dbReference type="EMBL" id="LXQA010065685">
    <property type="protein sequence ID" value="MCI07513.1"/>
    <property type="molecule type" value="Genomic_DNA"/>
</dbReference>
<organism evidence="1 2">
    <name type="scientific">Trifolium medium</name>
    <dbReference type="NCBI Taxonomy" id="97028"/>
    <lineage>
        <taxon>Eukaryota</taxon>
        <taxon>Viridiplantae</taxon>
        <taxon>Streptophyta</taxon>
        <taxon>Embryophyta</taxon>
        <taxon>Tracheophyta</taxon>
        <taxon>Spermatophyta</taxon>
        <taxon>Magnoliopsida</taxon>
        <taxon>eudicotyledons</taxon>
        <taxon>Gunneridae</taxon>
        <taxon>Pentapetalae</taxon>
        <taxon>rosids</taxon>
        <taxon>fabids</taxon>
        <taxon>Fabales</taxon>
        <taxon>Fabaceae</taxon>
        <taxon>Papilionoideae</taxon>
        <taxon>50 kb inversion clade</taxon>
        <taxon>NPAAA clade</taxon>
        <taxon>Hologalegina</taxon>
        <taxon>IRL clade</taxon>
        <taxon>Trifolieae</taxon>
        <taxon>Trifolium</taxon>
    </lineage>
</organism>
<name>A0A392P615_9FABA</name>
<evidence type="ECO:0000313" key="2">
    <source>
        <dbReference type="Proteomes" id="UP000265520"/>
    </source>
</evidence>
<comment type="caution">
    <text evidence="1">The sequence shown here is derived from an EMBL/GenBank/DDBJ whole genome shotgun (WGS) entry which is preliminary data.</text>
</comment>
<reference evidence="1 2" key="1">
    <citation type="journal article" date="2018" name="Front. Plant Sci.">
        <title>Red Clover (Trifolium pratense) and Zigzag Clover (T. medium) - A Picture of Genomic Similarities and Differences.</title>
        <authorList>
            <person name="Dluhosova J."/>
            <person name="Istvanek J."/>
            <person name="Nedelnik J."/>
            <person name="Repkova J."/>
        </authorList>
    </citation>
    <scope>NUCLEOTIDE SEQUENCE [LARGE SCALE GENOMIC DNA]</scope>
    <source>
        <strain evidence="2">cv. 10/8</strain>
        <tissue evidence="1">Leaf</tissue>
    </source>
</reference>
<keyword evidence="1" id="KW-0378">Hydrolase</keyword>
<accession>A0A392P615</accession>
<keyword evidence="2" id="KW-1185">Reference proteome</keyword>